<comment type="similarity">
    <text evidence="1">Belongs to the thioredoxin family. DsbA subfamily.</text>
</comment>
<evidence type="ECO:0000256" key="5">
    <source>
        <dbReference type="ARBA" id="ARBA00023284"/>
    </source>
</evidence>
<evidence type="ECO:0000256" key="2">
    <source>
        <dbReference type="ARBA" id="ARBA00022729"/>
    </source>
</evidence>
<dbReference type="InterPro" id="IPR036249">
    <property type="entry name" value="Thioredoxin-like_sf"/>
</dbReference>
<dbReference type="EMBL" id="CP000975">
    <property type="protein sequence ID" value="ACD82699.1"/>
    <property type="molecule type" value="Genomic_DNA"/>
</dbReference>
<organism evidence="8 9">
    <name type="scientific">Methylacidiphilum infernorum (isolate V4)</name>
    <name type="common">Methylokorus infernorum (strain V4)</name>
    <dbReference type="NCBI Taxonomy" id="481448"/>
    <lineage>
        <taxon>Bacteria</taxon>
        <taxon>Pseudomonadati</taxon>
        <taxon>Verrucomicrobiota</taxon>
        <taxon>Methylacidiphilae</taxon>
        <taxon>Methylacidiphilales</taxon>
        <taxon>Methylacidiphilaceae</taxon>
        <taxon>Methylacidiphilum (ex Ratnadevi et al. 2023)</taxon>
    </lineage>
</organism>
<evidence type="ECO:0000313" key="8">
    <source>
        <dbReference type="EMBL" id="ACD82699.1"/>
    </source>
</evidence>
<dbReference type="GO" id="GO:0016491">
    <property type="term" value="F:oxidoreductase activity"/>
    <property type="evidence" value="ECO:0007669"/>
    <property type="project" value="UniProtKB-KW"/>
</dbReference>
<reference evidence="8 9" key="1">
    <citation type="journal article" date="2008" name="Biol. Direct">
        <title>Complete genome sequence of the extremely acidophilic methanotroph isolate V4, Methylacidiphilum infernorum, a representative of the bacterial phylum Verrucomicrobia.</title>
        <authorList>
            <person name="Hou S."/>
            <person name="Makarova K.S."/>
            <person name="Saw J.H."/>
            <person name="Senin P."/>
            <person name="Ly B.V."/>
            <person name="Zhou Z."/>
            <person name="Ren Y."/>
            <person name="Wang J."/>
            <person name="Galperin M.Y."/>
            <person name="Omelchenko M.V."/>
            <person name="Wolf Y.I."/>
            <person name="Yutin N."/>
            <person name="Koonin E.V."/>
            <person name="Stott M.B."/>
            <person name="Mountain B.W."/>
            <person name="Crowe M.A."/>
            <person name="Smirnova A.V."/>
            <person name="Dunfield P.F."/>
            <person name="Feng L."/>
            <person name="Wang L."/>
            <person name="Alam M."/>
        </authorList>
    </citation>
    <scope>NUCLEOTIDE SEQUENCE [LARGE SCALE GENOMIC DNA]</scope>
    <source>
        <strain evidence="9">Isolate V4</strain>
    </source>
</reference>
<evidence type="ECO:0000259" key="7">
    <source>
        <dbReference type="PROSITE" id="PS51352"/>
    </source>
</evidence>
<dbReference type="STRING" id="481448.Minf_0644"/>
<dbReference type="Gene3D" id="3.40.30.10">
    <property type="entry name" value="Glutaredoxin"/>
    <property type="match status" value="1"/>
</dbReference>
<dbReference type="InterPro" id="IPR013766">
    <property type="entry name" value="Thioredoxin_domain"/>
</dbReference>
<dbReference type="HOGENOM" id="CLU_000288_47_7_0"/>
<gene>
    <name evidence="8" type="primary">dsbG</name>
    <name evidence="8" type="ordered locus">Minf_0644</name>
</gene>
<dbReference type="AlphaFoldDB" id="B3E038"/>
<feature type="domain" description="Thioredoxin" evidence="7">
    <location>
        <begin position="28"/>
        <end position="226"/>
    </location>
</feature>
<sequence length="237" mass="26537">MTKLATSPVVLLLLLASFFFSPFAAKARQNAEPIPPSPLPPLSAEARAKILKPLSIDWIQGEPSAPVIIIEYLDLECPVCAAYYPLLQELKKKYGDKIAWIIRHNPSMTHPEAFPASMAAEAAGRQGKFWEMVGLLLTNQKEWSFRPTCSEWFIHYAQKLGLNEEQFKKDLQGVEGIPLRKRILADCLSAIRVGVDGNPCFFINGEKITNPSNFQEFVTLIEAELIKKKSNISQLNP</sequence>
<keyword evidence="8" id="KW-0413">Isomerase</keyword>
<name>B3E038_METI4</name>
<evidence type="ECO:0000256" key="1">
    <source>
        <dbReference type="ARBA" id="ARBA00005791"/>
    </source>
</evidence>
<dbReference type="InterPro" id="IPR012336">
    <property type="entry name" value="Thioredoxin-like_fold"/>
</dbReference>
<protein>
    <submittedName>
        <fullName evidence="8">Protein-disulfide isomerase</fullName>
    </submittedName>
</protein>
<keyword evidence="5" id="KW-0676">Redox-active center</keyword>
<dbReference type="OrthoDB" id="117402at2"/>
<dbReference type="Proteomes" id="UP000009149">
    <property type="component" value="Chromosome"/>
</dbReference>
<proteinExistence type="inferred from homology"/>
<keyword evidence="3" id="KW-0560">Oxidoreductase</keyword>
<keyword evidence="4" id="KW-1015">Disulfide bond</keyword>
<dbReference type="PROSITE" id="PS51352">
    <property type="entry name" value="THIOREDOXIN_2"/>
    <property type="match status" value="1"/>
</dbReference>
<evidence type="ECO:0000256" key="4">
    <source>
        <dbReference type="ARBA" id="ARBA00023157"/>
    </source>
</evidence>
<dbReference type="eggNOG" id="COG1651">
    <property type="taxonomic scope" value="Bacteria"/>
</dbReference>
<dbReference type="Pfam" id="PF13462">
    <property type="entry name" value="Thioredoxin_4"/>
    <property type="match status" value="1"/>
</dbReference>
<evidence type="ECO:0000256" key="3">
    <source>
        <dbReference type="ARBA" id="ARBA00023002"/>
    </source>
</evidence>
<dbReference type="KEGG" id="min:Minf_0644"/>
<dbReference type="PANTHER" id="PTHR13887">
    <property type="entry name" value="GLUTATHIONE S-TRANSFERASE KAPPA"/>
    <property type="match status" value="1"/>
</dbReference>
<feature type="chain" id="PRO_5002787499" evidence="6">
    <location>
        <begin position="28"/>
        <end position="237"/>
    </location>
</feature>
<dbReference type="GO" id="GO:0016853">
    <property type="term" value="F:isomerase activity"/>
    <property type="evidence" value="ECO:0007669"/>
    <property type="project" value="UniProtKB-KW"/>
</dbReference>
<evidence type="ECO:0000256" key="6">
    <source>
        <dbReference type="SAM" id="SignalP"/>
    </source>
</evidence>
<keyword evidence="2 6" id="KW-0732">Signal</keyword>
<feature type="signal peptide" evidence="6">
    <location>
        <begin position="1"/>
        <end position="27"/>
    </location>
</feature>
<dbReference type="RefSeq" id="WP_012462981.1">
    <property type="nucleotide sequence ID" value="NC_010794.1"/>
</dbReference>
<evidence type="ECO:0000313" key="9">
    <source>
        <dbReference type="Proteomes" id="UP000009149"/>
    </source>
</evidence>
<dbReference type="SUPFAM" id="SSF52833">
    <property type="entry name" value="Thioredoxin-like"/>
    <property type="match status" value="1"/>
</dbReference>
<dbReference type="PANTHER" id="PTHR13887:SF14">
    <property type="entry name" value="DISULFIDE BOND FORMATION PROTEIN D"/>
    <property type="match status" value="1"/>
</dbReference>
<accession>B3E038</accession>